<keyword evidence="2" id="KW-0812">Transmembrane</keyword>
<keyword evidence="4" id="KW-1185">Reference proteome</keyword>
<evidence type="ECO:0000256" key="1">
    <source>
        <dbReference type="SAM" id="MobiDB-lite"/>
    </source>
</evidence>
<protein>
    <submittedName>
        <fullName evidence="3">Uncharacterized protein</fullName>
    </submittedName>
</protein>
<feature type="compositionally biased region" description="Basic and acidic residues" evidence="1">
    <location>
        <begin position="413"/>
        <end position="424"/>
    </location>
</feature>
<comment type="caution">
    <text evidence="3">The sequence shown here is derived from an EMBL/GenBank/DDBJ whole genome shotgun (WGS) entry which is preliminary data.</text>
</comment>
<gene>
    <name evidence="3" type="ORF">DdX_04525</name>
</gene>
<keyword evidence="2" id="KW-0472">Membrane</keyword>
<feature type="compositionally biased region" description="Polar residues" evidence="1">
    <location>
        <begin position="453"/>
        <end position="468"/>
    </location>
</feature>
<reference evidence="3" key="1">
    <citation type="submission" date="2022-01" db="EMBL/GenBank/DDBJ databases">
        <title>Genome Sequence Resource for Two Populations of Ditylenchus destructor, the Migratory Endoparasitic Phytonematode.</title>
        <authorList>
            <person name="Zhang H."/>
            <person name="Lin R."/>
            <person name="Xie B."/>
        </authorList>
    </citation>
    <scope>NUCLEOTIDE SEQUENCE</scope>
    <source>
        <strain evidence="3">BazhouSP</strain>
    </source>
</reference>
<dbReference type="Proteomes" id="UP001201812">
    <property type="component" value="Unassembled WGS sequence"/>
</dbReference>
<dbReference type="EMBL" id="JAKKPZ010000004">
    <property type="protein sequence ID" value="KAI1722216.1"/>
    <property type="molecule type" value="Genomic_DNA"/>
</dbReference>
<sequence>MVKVEFISNDRVVSDDERLANSVMLNFEYKSQFIFRVLPMNCTLSDSFTFAYESKPEPCFMNFEWSSEHIRAFRQGIGNPTEINCRELKKTCAISDITFELLIYDDIVHYGIENSENMNNTNRACPPFFTSTNAFFNVTKEPELCQVFLKFDYDVIPPHPNYFADNNTIEIDWPTDGPTTDLPGSQLSAASFWVLVIAAPILGILFLIGVCALIYGYCVIRKRRQKRRAMEAVDLLEGSMRTWEEDYSTVDRKKVNETTDITLQPPPFQVKKLIEEDKKLQSDEREALVAVIKRLRNPKPYNWELKLNNGEQLDEGDLREKEITEAEWRWIRRRNFAFMTHEDHRPDPLLDEKLRELQEKKQFKEMRKLQTFLSRPVLYQRLLDEEKMARKRHWQRTTGKPLCTESEMGVRIAPDERHISRPEPEPMNQDWSSNIKRMRQSKTATEMAESNKRTQPNSSGKETTAQTSEHTDGEQSAPVA</sequence>
<keyword evidence="2" id="KW-1133">Transmembrane helix</keyword>
<proteinExistence type="predicted"/>
<evidence type="ECO:0000313" key="3">
    <source>
        <dbReference type="EMBL" id="KAI1722216.1"/>
    </source>
</evidence>
<evidence type="ECO:0000313" key="4">
    <source>
        <dbReference type="Proteomes" id="UP001201812"/>
    </source>
</evidence>
<dbReference type="AlphaFoldDB" id="A0AAD4NF23"/>
<name>A0AAD4NF23_9BILA</name>
<accession>A0AAD4NF23</accession>
<feature type="transmembrane region" description="Helical" evidence="2">
    <location>
        <begin position="192"/>
        <end position="220"/>
    </location>
</feature>
<evidence type="ECO:0000256" key="2">
    <source>
        <dbReference type="SAM" id="Phobius"/>
    </source>
</evidence>
<organism evidence="3 4">
    <name type="scientific">Ditylenchus destructor</name>
    <dbReference type="NCBI Taxonomy" id="166010"/>
    <lineage>
        <taxon>Eukaryota</taxon>
        <taxon>Metazoa</taxon>
        <taxon>Ecdysozoa</taxon>
        <taxon>Nematoda</taxon>
        <taxon>Chromadorea</taxon>
        <taxon>Rhabditida</taxon>
        <taxon>Tylenchina</taxon>
        <taxon>Tylenchomorpha</taxon>
        <taxon>Sphaerularioidea</taxon>
        <taxon>Anguinidae</taxon>
        <taxon>Anguininae</taxon>
        <taxon>Ditylenchus</taxon>
    </lineage>
</organism>
<feature type="region of interest" description="Disordered" evidence="1">
    <location>
        <begin position="411"/>
        <end position="480"/>
    </location>
</feature>